<dbReference type="InterPro" id="IPR004304">
    <property type="entry name" value="FmdA_AmdA"/>
</dbReference>
<evidence type="ECO:0000313" key="2">
    <source>
        <dbReference type="Proteomes" id="UP000551878"/>
    </source>
</evidence>
<sequence>MMKNTNYTIHKHCHHNAWDNSLEPVLSVDPGESVNFEVHDASGGQLSPKSIAADIPKLDLSKLNPLTGPVYVKGAQPGDTLEVEIENFGTQSWGWTAILPEFGLLQEEFSEPYLKTWDLKNQQTAEFADGIEIPIRPFPGTIGTALPEPGEHDVIPPRKNGGNMDIRHLTKGTKLFLPVWVEGALFSVGDTHAAQGDGEVCGSAIEAPMEIQLRFKLHKGKTIQEPQFITPGPLTPGLDEKGYYVTTGYGEDLMSAAKNSVRYMIEHLEKTYGLTPQEAYALSSIAVDLKISEIVDVPHYLISAYLPQSIFK</sequence>
<comment type="caution">
    <text evidence="1">The sequence shown here is derived from an EMBL/GenBank/DDBJ whole genome shotgun (WGS) entry which is preliminary data.</text>
</comment>
<organism evidence="1 2">
    <name type="scientific">Texcoconibacillus texcoconensis</name>
    <dbReference type="NCBI Taxonomy" id="1095777"/>
    <lineage>
        <taxon>Bacteria</taxon>
        <taxon>Bacillati</taxon>
        <taxon>Bacillota</taxon>
        <taxon>Bacilli</taxon>
        <taxon>Bacillales</taxon>
        <taxon>Bacillaceae</taxon>
        <taxon>Texcoconibacillus</taxon>
    </lineage>
</organism>
<dbReference type="PANTHER" id="PTHR31891">
    <property type="entry name" value="FORMAMIDASE C869.04-RELATED"/>
    <property type="match status" value="1"/>
</dbReference>
<accession>A0A840QR14</accession>
<dbReference type="Pfam" id="PF03069">
    <property type="entry name" value="FmdA_AmdA"/>
    <property type="match status" value="2"/>
</dbReference>
<name>A0A840QR14_9BACI</name>
<dbReference type="SUPFAM" id="SSF141130">
    <property type="entry name" value="Acetamidase/Formamidase-like"/>
    <property type="match status" value="1"/>
</dbReference>
<dbReference type="EMBL" id="JACHHB010000008">
    <property type="protein sequence ID" value="MBB5173805.1"/>
    <property type="molecule type" value="Genomic_DNA"/>
</dbReference>
<dbReference type="Gene3D" id="3.10.28.20">
    <property type="entry name" value="Acetamidase/Formamidase-like domains"/>
    <property type="match status" value="1"/>
</dbReference>
<protein>
    <submittedName>
        <fullName evidence="1">Acetamidase/formamidase</fullName>
    </submittedName>
</protein>
<dbReference type="Gene3D" id="2.60.120.580">
    <property type="entry name" value="Acetamidase/Formamidase-like domains"/>
    <property type="match status" value="2"/>
</dbReference>
<keyword evidence="2" id="KW-1185">Reference proteome</keyword>
<dbReference type="PANTHER" id="PTHR31891:SF1">
    <property type="entry name" value="FORMAMIDASE C869.04-RELATED"/>
    <property type="match status" value="1"/>
</dbReference>
<dbReference type="GO" id="GO:0016811">
    <property type="term" value="F:hydrolase activity, acting on carbon-nitrogen (but not peptide) bonds, in linear amides"/>
    <property type="evidence" value="ECO:0007669"/>
    <property type="project" value="InterPro"/>
</dbReference>
<gene>
    <name evidence="1" type="ORF">HNQ41_001995</name>
</gene>
<proteinExistence type="predicted"/>
<evidence type="ECO:0000313" key="1">
    <source>
        <dbReference type="EMBL" id="MBB5173805.1"/>
    </source>
</evidence>
<dbReference type="Proteomes" id="UP000551878">
    <property type="component" value="Unassembled WGS sequence"/>
</dbReference>
<dbReference type="AlphaFoldDB" id="A0A840QR14"/>
<reference evidence="1 2" key="1">
    <citation type="submission" date="2020-08" db="EMBL/GenBank/DDBJ databases">
        <title>Genomic Encyclopedia of Type Strains, Phase IV (KMG-IV): sequencing the most valuable type-strain genomes for metagenomic binning, comparative biology and taxonomic classification.</title>
        <authorList>
            <person name="Goeker M."/>
        </authorList>
    </citation>
    <scope>NUCLEOTIDE SEQUENCE [LARGE SCALE GENOMIC DNA]</scope>
    <source>
        <strain evidence="1 2">DSM 24696</strain>
    </source>
</reference>